<dbReference type="GeneID" id="64825095"/>
<sequence length="64" mass="6866">MNLPSRQWSSEVRQLVFIGFSAITAVVLSYSYVATVGLSEMLFAIVGAGLLLALVVILPVILLD</sequence>
<keyword evidence="3" id="KW-0614">Plasmid</keyword>
<dbReference type="Proteomes" id="UP000682967">
    <property type="component" value="Plasmid pHsi540"/>
</dbReference>
<feature type="transmembrane region" description="Helical" evidence="1">
    <location>
        <begin position="41"/>
        <end position="63"/>
    </location>
</feature>
<proteinExistence type="predicted"/>
<accession>M0JIG2</accession>
<gene>
    <name evidence="2" type="ORF">C436_20308</name>
    <name evidence="3" type="ORF">KDQ40_19025</name>
</gene>
<dbReference type="EMBL" id="CP073368">
    <property type="protein sequence ID" value="QUJ74057.1"/>
    <property type="molecule type" value="Genomic_DNA"/>
</dbReference>
<reference evidence="3" key="2">
    <citation type="submission" date="2021-04" db="EMBL/GenBank/DDBJ databases">
        <title>Complete Genome sequence and Methylome Analysis of the Haloarchaeon Haloarcula sinaiiensis.</title>
        <authorList>
            <person name="Fomenkov A."/>
            <person name="DasSarma P."/>
            <person name="DasSarma S."/>
            <person name="Roberts R.J."/>
        </authorList>
    </citation>
    <scope>NUCLEOTIDE SEQUENCE</scope>
    <source>
        <strain evidence="3">ATCC 33800</strain>
        <plasmid evidence="3">pHsi540</plasmid>
    </source>
</reference>
<dbReference type="EMBL" id="AOLR01000056">
    <property type="protein sequence ID" value="EMA08791.1"/>
    <property type="molecule type" value="Genomic_DNA"/>
</dbReference>
<keyword evidence="1" id="KW-0812">Transmembrane</keyword>
<dbReference type="Proteomes" id="UP000011659">
    <property type="component" value="Unassembled WGS sequence"/>
</dbReference>
<keyword evidence="4" id="KW-1185">Reference proteome</keyword>
<protein>
    <submittedName>
        <fullName evidence="2">Uncharacterized protein</fullName>
    </submittedName>
</protein>
<evidence type="ECO:0000313" key="2">
    <source>
        <dbReference type="EMBL" id="EMA08791.1"/>
    </source>
</evidence>
<dbReference type="KEGG" id="hsin:KDQ40_19025"/>
<geneLocation type="plasmid" evidence="3 5">
    <name>pHsi540</name>
</geneLocation>
<keyword evidence="1" id="KW-1133">Transmembrane helix</keyword>
<dbReference type="RefSeq" id="WP_004966684.1">
    <property type="nucleotide sequence ID" value="NZ_AOLR01000056.1"/>
</dbReference>
<organism evidence="2 4">
    <name type="scientific">Haloarcula marismortui ATCC 33800</name>
    <dbReference type="NCBI Taxonomy" id="662476"/>
    <lineage>
        <taxon>Archaea</taxon>
        <taxon>Methanobacteriati</taxon>
        <taxon>Methanobacteriota</taxon>
        <taxon>Stenosarchaea group</taxon>
        <taxon>Halobacteria</taxon>
        <taxon>Halobacteriales</taxon>
        <taxon>Haloarculaceae</taxon>
        <taxon>Haloarcula</taxon>
    </lineage>
</organism>
<evidence type="ECO:0000313" key="4">
    <source>
        <dbReference type="Proteomes" id="UP000011659"/>
    </source>
</evidence>
<evidence type="ECO:0000256" key="1">
    <source>
        <dbReference type="SAM" id="Phobius"/>
    </source>
</evidence>
<dbReference type="PATRIC" id="fig|662476.7.peg.4042"/>
<evidence type="ECO:0000313" key="5">
    <source>
        <dbReference type="Proteomes" id="UP000682967"/>
    </source>
</evidence>
<keyword evidence="1" id="KW-0472">Membrane</keyword>
<name>M0JIG2_9EURY</name>
<evidence type="ECO:0000313" key="3">
    <source>
        <dbReference type="EMBL" id="QUJ74057.1"/>
    </source>
</evidence>
<dbReference type="AlphaFoldDB" id="M0JIG2"/>
<reference evidence="2 4" key="1">
    <citation type="journal article" date="2014" name="PLoS Genet.">
        <title>Phylogenetically driven sequencing of extremely halophilic archaea reveals strategies for static and dynamic osmo-response.</title>
        <authorList>
            <person name="Becker E.A."/>
            <person name="Seitzer P.M."/>
            <person name="Tritt A."/>
            <person name="Larsen D."/>
            <person name="Krusor M."/>
            <person name="Yao A.I."/>
            <person name="Wu D."/>
            <person name="Madern D."/>
            <person name="Eisen J.A."/>
            <person name="Darling A.E."/>
            <person name="Facciotti M.T."/>
        </authorList>
    </citation>
    <scope>NUCLEOTIDE SEQUENCE [LARGE SCALE GENOMIC DNA]</scope>
    <source>
        <strain evidence="2 4">ATCC 33800</strain>
    </source>
</reference>
<feature type="transmembrane region" description="Helical" evidence="1">
    <location>
        <begin position="12"/>
        <end position="35"/>
    </location>
</feature>
<dbReference type="OrthoDB" id="380673at2157"/>